<feature type="binding site" evidence="9">
    <location>
        <position position="55"/>
    </location>
    <ligand>
        <name>NADPH</name>
        <dbReference type="ChEBI" id="CHEBI:57783"/>
    </ligand>
</feature>
<keyword evidence="6 9" id="KW-0464">Manganese</keyword>
<accession>A0A553V3H9</accession>
<feature type="binding site" evidence="9">
    <location>
        <position position="157"/>
    </location>
    <ligand>
        <name>1-deoxy-D-xylulose 5-phosphate</name>
        <dbReference type="ChEBI" id="CHEBI:57792"/>
    </ligand>
</feature>
<dbReference type="PIRSF" id="PIRSF006205">
    <property type="entry name" value="Dxp_reductismrs"/>
    <property type="match status" value="1"/>
</dbReference>
<dbReference type="OrthoDB" id="9806546at2"/>
<feature type="domain" description="DXP reductoisomerase C-terminal" evidence="12">
    <location>
        <begin position="265"/>
        <end position="382"/>
    </location>
</feature>
<keyword evidence="14" id="KW-1185">Reference proteome</keyword>
<evidence type="ECO:0000313" key="14">
    <source>
        <dbReference type="Proteomes" id="UP000319322"/>
    </source>
</evidence>
<dbReference type="InterPro" id="IPR036169">
    <property type="entry name" value="DXPR_C_sf"/>
</dbReference>
<evidence type="ECO:0000256" key="8">
    <source>
        <dbReference type="ARBA" id="ARBA00048543"/>
    </source>
</evidence>
<keyword evidence="13" id="KW-0413">Isomerase</keyword>
<comment type="similarity">
    <text evidence="2 9">Belongs to the DXR family.</text>
</comment>
<feature type="domain" description="1-deoxy-D-xylulose 5-phosphate reductoisomerase C-terminal" evidence="11">
    <location>
        <begin position="152"/>
        <end position="235"/>
    </location>
</feature>
<feature type="binding site" evidence="9">
    <location>
        <position position="218"/>
    </location>
    <ligand>
        <name>1-deoxy-D-xylulose 5-phosphate</name>
        <dbReference type="ChEBI" id="CHEBI:57792"/>
    </ligand>
</feature>
<feature type="binding site" evidence="9">
    <location>
        <position position="223"/>
    </location>
    <ligand>
        <name>1-deoxy-D-xylulose 5-phosphate</name>
        <dbReference type="ChEBI" id="CHEBI:57792"/>
    </ligand>
</feature>
<feature type="binding site" evidence="9">
    <location>
        <position position="158"/>
    </location>
    <ligand>
        <name>1-deoxy-D-xylulose 5-phosphate</name>
        <dbReference type="ChEBI" id="CHEBI:57792"/>
    </ligand>
</feature>
<dbReference type="SUPFAM" id="SSF55347">
    <property type="entry name" value="Glyceraldehyde-3-phosphate dehydrogenase-like, C-terminal domain"/>
    <property type="match status" value="1"/>
</dbReference>
<comment type="pathway">
    <text evidence="1 9">Isoprenoid biosynthesis; isopentenyl diphosphate biosynthesis via DXP pathway; isopentenyl diphosphate from 1-deoxy-D-xylulose 5-phosphate: step 1/6.</text>
</comment>
<dbReference type="GO" id="GO:0051484">
    <property type="term" value="P:isopentenyl diphosphate biosynthetic process, methylerythritol 4-phosphate pathway involved in terpenoid biosynthetic process"/>
    <property type="evidence" value="ECO:0007669"/>
    <property type="project" value="TreeGrafter"/>
</dbReference>
<dbReference type="Gene3D" id="1.10.1740.10">
    <property type="match status" value="1"/>
</dbReference>
<evidence type="ECO:0000259" key="12">
    <source>
        <dbReference type="Pfam" id="PF13288"/>
    </source>
</evidence>
<dbReference type="InterPro" id="IPR026877">
    <property type="entry name" value="DXPR_C"/>
</dbReference>
<sequence length="389" mass="42757">MPCSLERCPYTFCCYFDQQMSSMLILGSTGSIGVQALQVAQRLNLKIEGLSAGRNIPLLNAQIKTHQPSQVAILDPHDRSLLQVPQGVEVFVGPQGICEMIACSQASLVLNAIVGFGGLAPTLSALQHHKKLALANKESLVVAGWLLDTKQILPIDSEHFGLWALLQKHPLEHVQMLYLTASGGALRDVPLADIPYQSLEKVLQHPNWQMGAPITINSANMVNKLFEVLEAHWLFGLTNIDACIERTSSVHALICFKDHSVHAQLSSPNMQLPIAHALMPSLACQTPLIEPLDLLSLPPLSFEPIDTARYPLWALKDTLLVRPKLGVVLNASNEATLQAFRAKKIAFGQMANLMFQALEHFERDTQSLSTLEDILALDKEVRGFCTKLC</sequence>
<dbReference type="PANTHER" id="PTHR30525:SF0">
    <property type="entry name" value="1-DEOXY-D-XYLULOSE 5-PHOSPHATE REDUCTOISOMERASE, CHLOROPLASTIC"/>
    <property type="match status" value="1"/>
</dbReference>
<feature type="binding site" evidence="9">
    <location>
        <position position="227"/>
    </location>
    <ligand>
        <name>Mn(2+)</name>
        <dbReference type="ChEBI" id="CHEBI:29035"/>
    </ligand>
</feature>
<comment type="catalytic activity">
    <reaction evidence="8">
        <text>2-C-methyl-D-erythritol 4-phosphate + NADP(+) = 1-deoxy-D-xylulose 5-phosphate + NADPH + H(+)</text>
        <dbReference type="Rhea" id="RHEA:13717"/>
        <dbReference type="ChEBI" id="CHEBI:15378"/>
        <dbReference type="ChEBI" id="CHEBI:57783"/>
        <dbReference type="ChEBI" id="CHEBI:57792"/>
        <dbReference type="ChEBI" id="CHEBI:58262"/>
        <dbReference type="ChEBI" id="CHEBI:58349"/>
        <dbReference type="EC" id="1.1.1.267"/>
    </reaction>
    <physiologicalReaction direction="right-to-left" evidence="8">
        <dbReference type="Rhea" id="RHEA:13719"/>
    </physiologicalReaction>
</comment>
<feature type="binding site" evidence="9">
    <location>
        <position position="205"/>
    </location>
    <ligand>
        <name>1-deoxy-D-xylulose 5-phosphate</name>
        <dbReference type="ChEBI" id="CHEBI:57792"/>
    </ligand>
</feature>
<dbReference type="AlphaFoldDB" id="A0A553V3H9"/>
<keyword evidence="9" id="KW-0460">Magnesium</keyword>
<gene>
    <name evidence="9" type="primary">dxr</name>
    <name evidence="13" type="ORF">FNE76_00775</name>
</gene>
<evidence type="ECO:0000256" key="4">
    <source>
        <dbReference type="ARBA" id="ARBA00022857"/>
    </source>
</evidence>
<name>A0A553V3H9_9HELI</name>
<evidence type="ECO:0000256" key="6">
    <source>
        <dbReference type="ARBA" id="ARBA00023211"/>
    </source>
</evidence>
<evidence type="ECO:0000256" key="9">
    <source>
        <dbReference type="HAMAP-Rule" id="MF_00183"/>
    </source>
</evidence>
<feature type="binding site" evidence="9">
    <location>
        <position position="227"/>
    </location>
    <ligand>
        <name>1-deoxy-D-xylulose 5-phosphate</name>
        <dbReference type="ChEBI" id="CHEBI:57792"/>
    </ligand>
</feature>
<dbReference type="Pfam" id="PF13288">
    <property type="entry name" value="DXPR_C"/>
    <property type="match status" value="1"/>
</dbReference>
<reference evidence="13 14" key="3">
    <citation type="submission" date="2019-07" db="EMBL/GenBank/DDBJ databases">
        <authorList>
            <person name="Papic B."/>
        </authorList>
    </citation>
    <scope>NUCLEOTIDE SEQUENCE [LARGE SCALE GENOMIC DNA]</scope>
    <source>
        <strain evidence="13 14">L8b</strain>
    </source>
</reference>
<feature type="binding site" evidence="9">
    <location>
        <position position="29"/>
    </location>
    <ligand>
        <name>NADPH</name>
        <dbReference type="ChEBI" id="CHEBI:57783"/>
    </ligand>
</feature>
<feature type="binding site" evidence="9">
    <location>
        <position position="31"/>
    </location>
    <ligand>
        <name>NADPH</name>
        <dbReference type="ChEBI" id="CHEBI:57783"/>
    </ligand>
</feature>
<feature type="binding site" evidence="9">
    <location>
        <position position="156"/>
    </location>
    <ligand>
        <name>Mn(2+)</name>
        <dbReference type="ChEBI" id="CHEBI:29035"/>
    </ligand>
</feature>
<feature type="binding site" evidence="9">
    <location>
        <position position="182"/>
    </location>
    <ligand>
        <name>1-deoxy-D-xylulose 5-phosphate</name>
        <dbReference type="ChEBI" id="CHEBI:57792"/>
    </ligand>
</feature>
<dbReference type="GO" id="GO:0016853">
    <property type="term" value="F:isomerase activity"/>
    <property type="evidence" value="ECO:0007669"/>
    <property type="project" value="UniProtKB-KW"/>
</dbReference>
<feature type="binding site" evidence="9">
    <location>
        <position position="138"/>
    </location>
    <ligand>
        <name>NADPH</name>
        <dbReference type="ChEBI" id="CHEBI:57783"/>
    </ligand>
</feature>
<comment type="cofactor">
    <cofactor evidence="9">
        <name>Mg(2+)</name>
        <dbReference type="ChEBI" id="CHEBI:18420"/>
    </cofactor>
    <cofactor evidence="9">
        <name>Mn(2+)</name>
        <dbReference type="ChEBI" id="CHEBI:29035"/>
    </cofactor>
</comment>
<evidence type="ECO:0000256" key="2">
    <source>
        <dbReference type="ARBA" id="ARBA00006825"/>
    </source>
</evidence>
<keyword evidence="7 9" id="KW-0414">Isoprene biosynthesis</keyword>
<feature type="binding site" evidence="9">
    <location>
        <position position="136"/>
    </location>
    <ligand>
        <name>NADPH</name>
        <dbReference type="ChEBI" id="CHEBI:57783"/>
    </ligand>
</feature>
<feature type="binding site" evidence="9">
    <location>
        <position position="137"/>
    </location>
    <ligand>
        <name>1-deoxy-D-xylulose 5-phosphate</name>
        <dbReference type="ChEBI" id="CHEBI:57792"/>
    </ligand>
</feature>
<dbReference type="GO" id="GO:0030145">
    <property type="term" value="F:manganese ion binding"/>
    <property type="evidence" value="ECO:0007669"/>
    <property type="project" value="TreeGrafter"/>
</dbReference>
<dbReference type="UniPathway" id="UPA00056">
    <property type="reaction ID" value="UER00092"/>
</dbReference>
<evidence type="ECO:0000256" key="5">
    <source>
        <dbReference type="ARBA" id="ARBA00023002"/>
    </source>
</evidence>
<dbReference type="SUPFAM" id="SSF51735">
    <property type="entry name" value="NAD(P)-binding Rossmann-fold domains"/>
    <property type="match status" value="1"/>
</dbReference>
<dbReference type="InterPro" id="IPR036291">
    <property type="entry name" value="NAD(P)-bd_dom_sf"/>
</dbReference>
<feature type="binding site" evidence="9">
    <location>
        <position position="158"/>
    </location>
    <ligand>
        <name>Mn(2+)</name>
        <dbReference type="ChEBI" id="CHEBI:29035"/>
    </ligand>
</feature>
<feature type="binding site" evidence="9">
    <location>
        <position position="54"/>
    </location>
    <ligand>
        <name>NADPH</name>
        <dbReference type="ChEBI" id="CHEBI:57783"/>
    </ligand>
</feature>
<keyword evidence="5 9" id="KW-0560">Oxidoreductase</keyword>
<dbReference type="InterPro" id="IPR003821">
    <property type="entry name" value="DXP_reductoisomerase"/>
</dbReference>
<keyword evidence="4 9" id="KW-0521">NADP</keyword>
<dbReference type="NCBIfam" id="TIGR00243">
    <property type="entry name" value="Dxr"/>
    <property type="match status" value="1"/>
</dbReference>
<dbReference type="HAMAP" id="MF_00183">
    <property type="entry name" value="DXP_reductoisom"/>
    <property type="match status" value="1"/>
</dbReference>
<dbReference type="Pfam" id="PF08436">
    <property type="entry name" value="DXP_redisom_C"/>
    <property type="match status" value="1"/>
</dbReference>
<comment type="caution">
    <text evidence="13">The sequence shown here is derived from an EMBL/GenBank/DDBJ whole genome shotgun (WGS) entry which is preliminary data.</text>
</comment>
<dbReference type="GO" id="GO:0030604">
    <property type="term" value="F:1-deoxy-D-xylulose-5-phosphate reductoisomerase activity"/>
    <property type="evidence" value="ECO:0007669"/>
    <property type="project" value="UniProtKB-UniRule"/>
</dbReference>
<dbReference type="GO" id="GO:0070402">
    <property type="term" value="F:NADPH binding"/>
    <property type="evidence" value="ECO:0007669"/>
    <property type="project" value="InterPro"/>
</dbReference>
<dbReference type="InterPro" id="IPR013512">
    <property type="entry name" value="DXP_reductoisomerase_N"/>
</dbReference>
<dbReference type="InterPro" id="IPR013644">
    <property type="entry name" value="DXP_reductoisomerase_C"/>
</dbReference>
<feature type="binding site" evidence="9">
    <location>
        <position position="224"/>
    </location>
    <ligand>
        <name>1-deoxy-D-xylulose 5-phosphate</name>
        <dbReference type="ChEBI" id="CHEBI:57792"/>
    </ligand>
</feature>
<evidence type="ECO:0000313" key="13">
    <source>
        <dbReference type="EMBL" id="TSA87030.1"/>
    </source>
</evidence>
<protein>
    <recommendedName>
        <fullName evidence="9">1-deoxy-D-xylulose 5-phosphate reductoisomerase</fullName>
        <shortName evidence="9">DXP reductoisomerase</shortName>
        <ecNumber evidence="9">1.1.1.267</ecNumber>
    </recommendedName>
    <alternativeName>
        <fullName evidence="9">1-deoxyxylulose-5-phosphate reductoisomerase</fullName>
    </alternativeName>
    <alternativeName>
        <fullName evidence="9">2-C-methyl-D-erythritol 4-phosphate synthase</fullName>
    </alternativeName>
</protein>
<reference evidence="13 14" key="1">
    <citation type="submission" date="2019-07" db="EMBL/GenBank/DDBJ databases">
        <title>Helicobacter labacensis sp. nov., Helicobacter mehlei sp. nov. and Helicobacter vulpis sp. nov., isolated from gastric mucosa of red fox (Vulpis vulpis).</title>
        <authorList>
            <person name="Kusar D."/>
            <person name="Gruntar I."/>
            <person name="Pate M."/>
            <person name="Zajc U."/>
            <person name="Ocepek M."/>
        </authorList>
    </citation>
    <scope>NUCLEOTIDE SEQUENCE [LARGE SCALE GENOMIC DNA]</scope>
    <source>
        <strain evidence="13 14">L8b</strain>
    </source>
</reference>
<evidence type="ECO:0000256" key="3">
    <source>
        <dbReference type="ARBA" id="ARBA00022723"/>
    </source>
</evidence>
<dbReference type="SUPFAM" id="SSF69055">
    <property type="entry name" value="1-deoxy-D-xylulose-5-phosphate reductoisomerase, C-terminal domain"/>
    <property type="match status" value="1"/>
</dbReference>
<reference evidence="14" key="2">
    <citation type="submission" date="2019-07" db="EMBL/GenBank/DDBJ databases">
        <title>Helicobacter labacensis sp. nov., Helicobacter mehlei sp. nov. and Helicobacter vulpis sp. nov., isolated from gastric mucosa of red fox (Vulpis vulpis).</title>
        <authorList>
            <person name="Papic B."/>
        </authorList>
    </citation>
    <scope>NUCLEOTIDE SEQUENCE [LARGE SCALE GENOMIC DNA]</scope>
    <source>
        <strain evidence="14">L8b</strain>
    </source>
</reference>
<feature type="binding site" evidence="9">
    <location>
        <position position="211"/>
    </location>
    <ligand>
        <name>NADPH</name>
        <dbReference type="ChEBI" id="CHEBI:57783"/>
    </ligand>
</feature>
<dbReference type="PANTHER" id="PTHR30525">
    <property type="entry name" value="1-DEOXY-D-XYLULOSE 5-PHOSPHATE REDUCTOISOMERASE"/>
    <property type="match status" value="1"/>
</dbReference>
<proteinExistence type="inferred from homology"/>
<dbReference type="EMBL" id="VKGC01000001">
    <property type="protein sequence ID" value="TSA87030.1"/>
    <property type="molecule type" value="Genomic_DNA"/>
</dbReference>
<feature type="domain" description="1-deoxy-D-xylulose 5-phosphate reductoisomerase N-terminal" evidence="10">
    <location>
        <begin position="23"/>
        <end position="144"/>
    </location>
</feature>
<dbReference type="Pfam" id="PF02670">
    <property type="entry name" value="DXP_reductoisom"/>
    <property type="match status" value="1"/>
</dbReference>
<feature type="binding site" evidence="9">
    <location>
        <position position="32"/>
    </location>
    <ligand>
        <name>NADPH</name>
        <dbReference type="ChEBI" id="CHEBI:57783"/>
    </ligand>
</feature>
<dbReference type="Gene3D" id="3.40.50.720">
    <property type="entry name" value="NAD(P)-binding Rossmann-like Domain"/>
    <property type="match status" value="1"/>
</dbReference>
<evidence type="ECO:0000256" key="7">
    <source>
        <dbReference type="ARBA" id="ARBA00023229"/>
    </source>
</evidence>
<evidence type="ECO:0000259" key="11">
    <source>
        <dbReference type="Pfam" id="PF08436"/>
    </source>
</evidence>
<evidence type="ECO:0000259" key="10">
    <source>
        <dbReference type="Pfam" id="PF02670"/>
    </source>
</evidence>
<keyword evidence="3 9" id="KW-0479">Metal-binding</keyword>
<feature type="binding site" evidence="9">
    <location>
        <position position="53"/>
    </location>
    <ligand>
        <name>NADPH</name>
        <dbReference type="ChEBI" id="CHEBI:57783"/>
    </ligand>
</feature>
<dbReference type="EC" id="1.1.1.267" evidence="9"/>
<organism evidence="13 14">
    <name type="scientific">Helicobacter mehlei</name>
    <dbReference type="NCBI Taxonomy" id="2316080"/>
    <lineage>
        <taxon>Bacteria</taxon>
        <taxon>Pseudomonadati</taxon>
        <taxon>Campylobacterota</taxon>
        <taxon>Epsilonproteobacteria</taxon>
        <taxon>Campylobacterales</taxon>
        <taxon>Helicobacteraceae</taxon>
        <taxon>Helicobacter</taxon>
    </lineage>
</organism>
<evidence type="ECO:0000256" key="1">
    <source>
        <dbReference type="ARBA" id="ARBA00005094"/>
    </source>
</evidence>
<feature type="binding site" evidence="9">
    <location>
        <position position="30"/>
    </location>
    <ligand>
        <name>NADPH</name>
        <dbReference type="ChEBI" id="CHEBI:57783"/>
    </ligand>
</feature>
<comment type="function">
    <text evidence="9">Catalyzes the NADPH-dependent rearrangement and reduction of 1-deoxy-D-xylulose-5-phosphate (DXP) to 2-C-methyl-D-erythritol 4-phosphate (MEP).</text>
</comment>
<dbReference type="Proteomes" id="UP000319322">
    <property type="component" value="Unassembled WGS sequence"/>
</dbReference>